<dbReference type="Pfam" id="PF00300">
    <property type="entry name" value="His_Phos_1"/>
    <property type="match status" value="1"/>
</dbReference>
<dbReference type="SUPFAM" id="SSF53254">
    <property type="entry name" value="Phosphoglycerate mutase-like"/>
    <property type="match status" value="1"/>
</dbReference>
<organism evidence="1 2">
    <name type="scientific">Candidatus Enterococcus murrayae</name>
    <dbReference type="NCBI Taxonomy" id="2815321"/>
    <lineage>
        <taxon>Bacteria</taxon>
        <taxon>Bacillati</taxon>
        <taxon>Bacillota</taxon>
        <taxon>Bacilli</taxon>
        <taxon>Lactobacillales</taxon>
        <taxon>Enterococcaceae</taxon>
        <taxon>Enterococcus</taxon>
    </lineage>
</organism>
<dbReference type="InterPro" id="IPR001345">
    <property type="entry name" value="PG/BPGM_mutase_AS"/>
</dbReference>
<comment type="caution">
    <text evidence="1">The sequence shown here is derived from an EMBL/GenBank/DDBJ whole genome shotgun (WGS) entry which is preliminary data.</text>
</comment>
<proteinExistence type="predicted"/>
<dbReference type="Gene3D" id="3.40.50.1240">
    <property type="entry name" value="Phosphoglycerate mutase-like"/>
    <property type="match status" value="1"/>
</dbReference>
<accession>A0ABS3HCY7</accession>
<dbReference type="InterPro" id="IPR013078">
    <property type="entry name" value="His_Pase_superF_clade-1"/>
</dbReference>
<dbReference type="PIRSF" id="PIRSF000709">
    <property type="entry name" value="6PFK_2-Ptase"/>
    <property type="match status" value="1"/>
</dbReference>
<dbReference type="SMART" id="SM00855">
    <property type="entry name" value="PGAM"/>
    <property type="match status" value="1"/>
</dbReference>
<evidence type="ECO:0000313" key="2">
    <source>
        <dbReference type="Proteomes" id="UP000664495"/>
    </source>
</evidence>
<name>A0ABS3HCY7_9ENTE</name>
<dbReference type="CDD" id="cd07067">
    <property type="entry name" value="HP_PGM_like"/>
    <property type="match status" value="1"/>
</dbReference>
<gene>
    <name evidence="1" type="ORF">JZO85_03460</name>
</gene>
<dbReference type="RefSeq" id="WP_207107125.1">
    <property type="nucleotide sequence ID" value="NZ_JAFLVR010000007.1"/>
</dbReference>
<sequence>MLYVARHGETEWNRKGIISGRSDIALSTIGYEQADLLSKEVAELDKSPITKIISSPLERARETARVVAEDNELPISVDNRLIELDYGEYDGTSDEQESYLKIRTQFAVRYPKGESLMDVYARIVPLLEELEQDEEHTYLLVCHNSVIRAIKNYFEPLENEQVFDYRTPNAKLIAFKWNQVAATIKSA</sequence>
<keyword evidence="2" id="KW-1185">Reference proteome</keyword>
<dbReference type="PANTHER" id="PTHR48100">
    <property type="entry name" value="BROAD-SPECIFICITY PHOSPHATASE YOR283W-RELATED"/>
    <property type="match status" value="1"/>
</dbReference>
<protein>
    <submittedName>
        <fullName evidence="1">Histidine phosphatase family protein</fullName>
    </submittedName>
</protein>
<dbReference type="Proteomes" id="UP000664495">
    <property type="component" value="Unassembled WGS sequence"/>
</dbReference>
<reference evidence="1 2" key="1">
    <citation type="submission" date="2021-03" db="EMBL/GenBank/DDBJ databases">
        <title>Enterococcal diversity collection.</title>
        <authorList>
            <person name="Gilmore M.S."/>
            <person name="Schwartzman J."/>
            <person name="Van Tyne D."/>
            <person name="Martin M."/>
            <person name="Earl A.M."/>
            <person name="Manson A.L."/>
            <person name="Straub T."/>
            <person name="Salamzade R."/>
            <person name="Saavedra J."/>
            <person name="Lebreton F."/>
            <person name="Prichula J."/>
            <person name="Schaufler K."/>
            <person name="Gaca A."/>
            <person name="Sgardioli B."/>
            <person name="Wagenaar J."/>
            <person name="Strong T."/>
        </authorList>
    </citation>
    <scope>NUCLEOTIDE SEQUENCE [LARGE SCALE GENOMIC DNA]</scope>
    <source>
        <strain evidence="1 2">MJM16</strain>
    </source>
</reference>
<dbReference type="EMBL" id="JAFLVR010000007">
    <property type="protein sequence ID" value="MBO0451309.1"/>
    <property type="molecule type" value="Genomic_DNA"/>
</dbReference>
<dbReference type="PROSITE" id="PS00175">
    <property type="entry name" value="PG_MUTASE"/>
    <property type="match status" value="1"/>
</dbReference>
<dbReference type="InterPro" id="IPR050275">
    <property type="entry name" value="PGM_Phosphatase"/>
</dbReference>
<evidence type="ECO:0000313" key="1">
    <source>
        <dbReference type="EMBL" id="MBO0451309.1"/>
    </source>
</evidence>
<dbReference type="PANTHER" id="PTHR48100:SF62">
    <property type="entry name" value="GLUCOSYL-3-PHOSPHOGLYCERATE PHOSPHATASE"/>
    <property type="match status" value="1"/>
</dbReference>
<dbReference type="InterPro" id="IPR029033">
    <property type="entry name" value="His_PPase_superfam"/>
</dbReference>